<evidence type="ECO:0000256" key="7">
    <source>
        <dbReference type="RuleBase" id="RU365090"/>
    </source>
</evidence>
<comment type="similarity">
    <text evidence="3 7">Belongs to the MoeA family.</text>
</comment>
<keyword evidence="10" id="KW-1185">Reference proteome</keyword>
<dbReference type="GO" id="GO:0005829">
    <property type="term" value="C:cytosol"/>
    <property type="evidence" value="ECO:0007669"/>
    <property type="project" value="TreeGrafter"/>
</dbReference>
<evidence type="ECO:0000313" key="10">
    <source>
        <dbReference type="Proteomes" id="UP000031675"/>
    </source>
</evidence>
<dbReference type="InterPro" id="IPR005111">
    <property type="entry name" value="MoeA_C_domain_IV"/>
</dbReference>
<dbReference type="Gene3D" id="2.170.190.11">
    <property type="entry name" value="Molybdopterin biosynthesis moea protein, domain 3"/>
    <property type="match status" value="1"/>
</dbReference>
<dbReference type="InterPro" id="IPR036425">
    <property type="entry name" value="MoaB/Mog-like_dom_sf"/>
</dbReference>
<dbReference type="Proteomes" id="UP000031675">
    <property type="component" value="Unassembled WGS sequence"/>
</dbReference>
<dbReference type="GO" id="GO:0006777">
    <property type="term" value="P:Mo-molybdopterin cofactor biosynthetic process"/>
    <property type="evidence" value="ECO:0007669"/>
    <property type="project" value="UniProtKB-UniRule"/>
</dbReference>
<dbReference type="EMBL" id="JROO01000043">
    <property type="protein sequence ID" value="KIH97094.1"/>
    <property type="molecule type" value="Genomic_DNA"/>
</dbReference>
<proteinExistence type="inferred from homology"/>
<dbReference type="UniPathway" id="UPA00344"/>
<dbReference type="Pfam" id="PF03454">
    <property type="entry name" value="MoeA_C"/>
    <property type="match status" value="1"/>
</dbReference>
<dbReference type="SMART" id="SM00852">
    <property type="entry name" value="MoCF_biosynth"/>
    <property type="match status" value="1"/>
</dbReference>
<evidence type="ECO:0000256" key="4">
    <source>
        <dbReference type="ARBA" id="ARBA00022505"/>
    </source>
</evidence>
<comment type="catalytic activity">
    <reaction evidence="6">
        <text>adenylyl-molybdopterin + molybdate = Mo-molybdopterin + AMP + H(+)</text>
        <dbReference type="Rhea" id="RHEA:35047"/>
        <dbReference type="ChEBI" id="CHEBI:15378"/>
        <dbReference type="ChEBI" id="CHEBI:36264"/>
        <dbReference type="ChEBI" id="CHEBI:62727"/>
        <dbReference type="ChEBI" id="CHEBI:71302"/>
        <dbReference type="ChEBI" id="CHEBI:456215"/>
        <dbReference type="EC" id="2.10.1.1"/>
    </reaction>
</comment>
<evidence type="ECO:0000256" key="5">
    <source>
        <dbReference type="ARBA" id="ARBA00023150"/>
    </source>
</evidence>
<comment type="caution">
    <text evidence="9">The sequence shown here is derived from an EMBL/GenBank/DDBJ whole genome shotgun (WGS) entry which is preliminary data.</text>
</comment>
<keyword evidence="7" id="KW-0479">Metal-binding</keyword>
<evidence type="ECO:0000256" key="3">
    <source>
        <dbReference type="ARBA" id="ARBA00010763"/>
    </source>
</evidence>
<dbReference type="InterPro" id="IPR036135">
    <property type="entry name" value="MoeA_linker/N_sf"/>
</dbReference>
<dbReference type="InterPro" id="IPR036688">
    <property type="entry name" value="MoeA_C_domain_IV_sf"/>
</dbReference>
<dbReference type="EC" id="2.10.1.1" evidence="7"/>
<evidence type="ECO:0000256" key="2">
    <source>
        <dbReference type="ARBA" id="ARBA00005046"/>
    </source>
</evidence>
<protein>
    <recommendedName>
        <fullName evidence="7">Molybdopterin molybdenumtransferase</fullName>
        <ecNumber evidence="7">2.10.1.1</ecNumber>
    </recommendedName>
</protein>
<accession>A0A0C2FD65</accession>
<dbReference type="Gene3D" id="3.40.980.10">
    <property type="entry name" value="MoaB/Mog-like domain"/>
    <property type="match status" value="1"/>
</dbReference>
<dbReference type="InterPro" id="IPR001453">
    <property type="entry name" value="MoaB/Mog_dom"/>
</dbReference>
<evidence type="ECO:0000313" key="9">
    <source>
        <dbReference type="EMBL" id="KIH97094.1"/>
    </source>
</evidence>
<evidence type="ECO:0000256" key="1">
    <source>
        <dbReference type="ARBA" id="ARBA00002901"/>
    </source>
</evidence>
<dbReference type="InterPro" id="IPR005110">
    <property type="entry name" value="MoeA_linker/N"/>
</dbReference>
<dbReference type="SUPFAM" id="SSF63882">
    <property type="entry name" value="MoeA N-terminal region -like"/>
    <property type="match status" value="1"/>
</dbReference>
<dbReference type="SUPFAM" id="SSF53218">
    <property type="entry name" value="Molybdenum cofactor biosynthesis proteins"/>
    <property type="match status" value="1"/>
</dbReference>
<name>A0A0C2FD65_9ACTN</name>
<reference evidence="10" key="1">
    <citation type="journal article" date="2015" name="Chem. Biol.">
        <title>Structure, bioactivity, and resistance mechanism of streptomonomicin, an unusual lasso Peptide from an understudied halophilic actinomycete.</title>
        <authorList>
            <person name="Metelev M."/>
            <person name="Tietz J.I."/>
            <person name="Melby J.O."/>
            <person name="Blair P.M."/>
            <person name="Zhu L."/>
            <person name="Livnat I."/>
            <person name="Severinov K."/>
            <person name="Mitchell D.A."/>
        </authorList>
    </citation>
    <scope>NUCLEOTIDE SEQUENCE [LARGE SCALE GENOMIC DNA]</scope>
    <source>
        <strain evidence="10">YIM 90003</strain>
    </source>
</reference>
<evidence type="ECO:0000256" key="6">
    <source>
        <dbReference type="ARBA" id="ARBA00047317"/>
    </source>
</evidence>
<dbReference type="CDD" id="cd00887">
    <property type="entry name" value="MoeA"/>
    <property type="match status" value="1"/>
</dbReference>
<dbReference type="PANTHER" id="PTHR10192">
    <property type="entry name" value="MOLYBDOPTERIN BIOSYNTHESIS PROTEIN"/>
    <property type="match status" value="1"/>
</dbReference>
<feature type="domain" description="MoaB/Mog" evidence="8">
    <location>
        <begin position="185"/>
        <end position="335"/>
    </location>
</feature>
<keyword evidence="4 7" id="KW-0500">Molybdenum</keyword>
<dbReference type="Gene3D" id="2.40.340.10">
    <property type="entry name" value="MoeA, C-terminal, domain IV"/>
    <property type="match status" value="1"/>
</dbReference>
<dbReference type="Gene3D" id="3.90.105.10">
    <property type="entry name" value="Molybdopterin biosynthesis moea protein, domain 2"/>
    <property type="match status" value="1"/>
</dbReference>
<dbReference type="GO" id="GO:0046872">
    <property type="term" value="F:metal ion binding"/>
    <property type="evidence" value="ECO:0007669"/>
    <property type="project" value="UniProtKB-UniRule"/>
</dbReference>
<dbReference type="STRING" id="183763.LP52_21190"/>
<sequence length="414" mass="40930">MVRCGNAVMPWAQAREEARRLGARSGCSGGRAVALGDALGAVLAHELTALVGVPPYDAAAMDGYAVAGPGPEWSVAGRILAGAADAVGRLSPGQAVEIATGAQVPEGADAVLPYEHATTCAGDGSGAGSRVRGEIAAGKHVRRAGEDTLVGDTVVPSGTTVTPALIGLAASLGHDTLLVCRPRVTVLVTGDEIAASGRPGRGQVRDAIGPMLPGIVSSVGAEPAGEPRFLPDALESMAAALRAARGEGTDVVVVCGASSKGPADHLRAALAEVGATIVVDGVACRPGHPQLLASLGGTGAPGDLGEAGTVVVGLPGNPNAALAAATTLLLPALRAMAGAPDTDGVLPPSMRVKGAVEPHAHDTRLVAVRVSGGQAEPVGYDRPGSLRGAALADAYAVIPPGWSGPYAGLLWLPR</sequence>
<dbReference type="GO" id="GO:0061599">
    <property type="term" value="F:molybdopterin molybdotransferase activity"/>
    <property type="evidence" value="ECO:0007669"/>
    <property type="project" value="UniProtKB-UniRule"/>
</dbReference>
<comment type="function">
    <text evidence="1 7">Catalyzes the insertion of molybdate into adenylated molybdopterin with the concomitant release of AMP.</text>
</comment>
<dbReference type="OrthoDB" id="3196725at2"/>
<dbReference type="Pfam" id="PF00994">
    <property type="entry name" value="MoCF_biosynth"/>
    <property type="match status" value="1"/>
</dbReference>
<dbReference type="InterPro" id="IPR038987">
    <property type="entry name" value="MoeA-like"/>
</dbReference>
<evidence type="ECO:0000259" key="8">
    <source>
        <dbReference type="SMART" id="SM00852"/>
    </source>
</evidence>
<organism evidence="9 10">
    <name type="scientific">Streptomonospora alba</name>
    <dbReference type="NCBI Taxonomy" id="183763"/>
    <lineage>
        <taxon>Bacteria</taxon>
        <taxon>Bacillati</taxon>
        <taxon>Actinomycetota</taxon>
        <taxon>Actinomycetes</taxon>
        <taxon>Streptosporangiales</taxon>
        <taxon>Nocardiopsidaceae</taxon>
        <taxon>Streptomonospora</taxon>
    </lineage>
</organism>
<dbReference type="AlphaFoldDB" id="A0A0C2FD65"/>
<keyword evidence="5 7" id="KW-0501">Molybdenum cofactor biosynthesis</keyword>
<keyword evidence="7" id="KW-0808">Transferase</keyword>
<gene>
    <name evidence="9" type="ORF">LP52_21190</name>
</gene>
<comment type="cofactor">
    <cofactor evidence="7">
        <name>Mg(2+)</name>
        <dbReference type="ChEBI" id="CHEBI:18420"/>
    </cofactor>
</comment>
<dbReference type="Pfam" id="PF03453">
    <property type="entry name" value="MoeA_N"/>
    <property type="match status" value="1"/>
</dbReference>
<comment type="pathway">
    <text evidence="2 7">Cofactor biosynthesis; molybdopterin biosynthesis.</text>
</comment>
<keyword evidence="7" id="KW-0460">Magnesium</keyword>
<dbReference type="PANTHER" id="PTHR10192:SF5">
    <property type="entry name" value="GEPHYRIN"/>
    <property type="match status" value="1"/>
</dbReference>